<name>A0A4Q7ZN14_9ACTN</name>
<dbReference type="AlphaFoldDB" id="A0A4Q7ZN14"/>
<dbReference type="Proteomes" id="UP000292564">
    <property type="component" value="Unassembled WGS sequence"/>
</dbReference>
<dbReference type="PANTHER" id="PTHR12697">
    <property type="entry name" value="PBS LYASE HEAT-LIKE PROTEIN"/>
    <property type="match status" value="1"/>
</dbReference>
<dbReference type="InterPro" id="IPR011989">
    <property type="entry name" value="ARM-like"/>
</dbReference>
<evidence type="ECO:0000256" key="3">
    <source>
        <dbReference type="SAM" id="Phobius"/>
    </source>
</evidence>
<protein>
    <submittedName>
        <fullName evidence="4">HEAT repeat protein</fullName>
    </submittedName>
</protein>
<proteinExistence type="predicted"/>
<dbReference type="Pfam" id="PF13646">
    <property type="entry name" value="HEAT_2"/>
    <property type="match status" value="2"/>
</dbReference>
<dbReference type="SUPFAM" id="SSF48371">
    <property type="entry name" value="ARM repeat"/>
    <property type="match status" value="1"/>
</dbReference>
<feature type="transmembrane region" description="Helical" evidence="3">
    <location>
        <begin position="6"/>
        <end position="29"/>
    </location>
</feature>
<organism evidence="4 5">
    <name type="scientific">Krasilnikovia cinnamomea</name>
    <dbReference type="NCBI Taxonomy" id="349313"/>
    <lineage>
        <taxon>Bacteria</taxon>
        <taxon>Bacillati</taxon>
        <taxon>Actinomycetota</taxon>
        <taxon>Actinomycetes</taxon>
        <taxon>Micromonosporales</taxon>
        <taxon>Micromonosporaceae</taxon>
        <taxon>Krasilnikovia</taxon>
    </lineage>
</organism>
<dbReference type="PROSITE" id="PS50077">
    <property type="entry name" value="HEAT_REPEAT"/>
    <property type="match status" value="1"/>
</dbReference>
<evidence type="ECO:0000256" key="2">
    <source>
        <dbReference type="SAM" id="MobiDB-lite"/>
    </source>
</evidence>
<feature type="region of interest" description="Disordered" evidence="2">
    <location>
        <begin position="405"/>
        <end position="427"/>
    </location>
</feature>
<reference evidence="4 5" key="1">
    <citation type="submission" date="2019-02" db="EMBL/GenBank/DDBJ databases">
        <title>Sequencing the genomes of 1000 actinobacteria strains.</title>
        <authorList>
            <person name="Klenk H.-P."/>
        </authorList>
    </citation>
    <scope>NUCLEOTIDE SEQUENCE [LARGE SCALE GENOMIC DNA]</scope>
    <source>
        <strain evidence="4 5">DSM 45162</strain>
    </source>
</reference>
<sequence length="427" mass="43289">MQTVVTVAIIVLAGAIVILGGAAALIRVIRTVRQRRQDRLAAGPRRALLAFVADSGESGADELLAIPPRAWQAVEPVAVELLGKVRGDAHLALTEVFQRRGVGDRALAQLTSADPVRRARAAETLGHLRRLHAVPQICALLDDRQPDVRVVAARALGTIGEPAAAVPLLAALTRPVPAHLVAHALARIGAGAVPALEAALSQPEPLVRATALDALGLIGATGSVPVINDLLHGEADEDVRLAAVRALGRLGGRSAVAPLLAATEPGNSDTLRAAAARALGDIGAASAGKDLARLMADPAYPVAHEAAQALRRIGPAGLAHLTAIADASPAERDADVSPTERVADVFPTERAAAADATGHDVRAAATGREVGAAGRTAESIVGLGDAPPPVPVAHARQALALAALTAPAGRSAPAPPTGPARTGTTRR</sequence>
<keyword evidence="3" id="KW-0812">Transmembrane</keyword>
<comment type="caution">
    <text evidence="4">The sequence shown here is derived from an EMBL/GenBank/DDBJ whole genome shotgun (WGS) entry which is preliminary data.</text>
</comment>
<evidence type="ECO:0000313" key="5">
    <source>
        <dbReference type="Proteomes" id="UP000292564"/>
    </source>
</evidence>
<evidence type="ECO:0000313" key="4">
    <source>
        <dbReference type="EMBL" id="RZU51833.1"/>
    </source>
</evidence>
<gene>
    <name evidence="4" type="ORF">EV385_3669</name>
</gene>
<keyword evidence="3" id="KW-0472">Membrane</keyword>
<dbReference type="Gene3D" id="1.25.10.10">
    <property type="entry name" value="Leucine-rich Repeat Variant"/>
    <property type="match status" value="2"/>
</dbReference>
<dbReference type="OrthoDB" id="3884680at2"/>
<keyword evidence="3" id="KW-1133">Transmembrane helix</keyword>
<dbReference type="InterPro" id="IPR004155">
    <property type="entry name" value="PBS_lyase_HEAT"/>
</dbReference>
<dbReference type="GO" id="GO:0016491">
    <property type="term" value="F:oxidoreductase activity"/>
    <property type="evidence" value="ECO:0007669"/>
    <property type="project" value="TreeGrafter"/>
</dbReference>
<dbReference type="SMART" id="SM00567">
    <property type="entry name" value="EZ_HEAT"/>
    <property type="match status" value="6"/>
</dbReference>
<dbReference type="InterPro" id="IPR016024">
    <property type="entry name" value="ARM-type_fold"/>
</dbReference>
<dbReference type="RefSeq" id="WP_130510542.1">
    <property type="nucleotide sequence ID" value="NZ_SHKY01000001.1"/>
</dbReference>
<keyword evidence="5" id="KW-1185">Reference proteome</keyword>
<dbReference type="PANTHER" id="PTHR12697:SF5">
    <property type="entry name" value="DEOXYHYPUSINE HYDROXYLASE"/>
    <property type="match status" value="1"/>
</dbReference>
<accession>A0A4Q7ZN14</accession>
<dbReference type="EMBL" id="SHKY01000001">
    <property type="protein sequence ID" value="RZU51833.1"/>
    <property type="molecule type" value="Genomic_DNA"/>
</dbReference>
<comment type="function">
    <text evidence="1">Catalyzes the hydroxylation of the N(6)-(4-aminobutyl)-L-lysine intermediate produced by deoxyhypusine synthase/DHPS on a critical lysine of the eukaryotic translation initiation factor 5A/eIF-5A. This is the second step of the post-translational modification of that lysine into an unusual amino acid residue named hypusine. Hypusination is unique to mature eIF-5A factor and is essential for its function.</text>
</comment>
<dbReference type="InterPro" id="IPR021133">
    <property type="entry name" value="HEAT_type_2"/>
</dbReference>
<evidence type="ECO:0000256" key="1">
    <source>
        <dbReference type="ARBA" id="ARBA00045876"/>
    </source>
</evidence>